<dbReference type="InterPro" id="IPR038152">
    <property type="entry name" value="Carbam_trans_C_sf"/>
</dbReference>
<gene>
    <name evidence="4" type="ORF">QE405_000139</name>
</gene>
<feature type="domain" description="Carbamoyltransferase C-terminal" evidence="3">
    <location>
        <begin position="405"/>
        <end position="548"/>
    </location>
</feature>
<dbReference type="EC" id="2.1.3.-" evidence="4"/>
<name>A0AAJ1TZH4_9ACTN</name>
<dbReference type="InterPro" id="IPR031730">
    <property type="entry name" value="Carbam_trans_C"/>
</dbReference>
<dbReference type="Pfam" id="PF02543">
    <property type="entry name" value="Carbam_trans_N"/>
    <property type="match status" value="1"/>
</dbReference>
<protein>
    <submittedName>
        <fullName evidence="4">Carbamoyltransferase</fullName>
        <ecNumber evidence="4">2.1.3.-</ecNumber>
    </submittedName>
</protein>
<evidence type="ECO:0000256" key="1">
    <source>
        <dbReference type="ARBA" id="ARBA00006129"/>
    </source>
</evidence>
<dbReference type="PANTHER" id="PTHR34847:SF1">
    <property type="entry name" value="NODULATION PROTEIN U"/>
    <property type="match status" value="1"/>
</dbReference>
<feature type="domain" description="Carbamoyltransferase" evidence="2">
    <location>
        <begin position="4"/>
        <end position="355"/>
    </location>
</feature>
<dbReference type="Pfam" id="PF16861">
    <property type="entry name" value="Carbam_trans_C"/>
    <property type="match status" value="1"/>
</dbReference>
<organism evidence="4 5">
    <name type="scientific">Nocardioides zeae</name>
    <dbReference type="NCBI Taxonomy" id="1457234"/>
    <lineage>
        <taxon>Bacteria</taxon>
        <taxon>Bacillati</taxon>
        <taxon>Actinomycetota</taxon>
        <taxon>Actinomycetes</taxon>
        <taxon>Propionibacteriales</taxon>
        <taxon>Nocardioidaceae</taxon>
        <taxon>Nocardioides</taxon>
    </lineage>
</organism>
<comment type="similarity">
    <text evidence="1">Belongs to the NodU/CmcH family.</text>
</comment>
<dbReference type="AlphaFoldDB" id="A0AAJ1TZH4"/>
<proteinExistence type="inferred from homology"/>
<evidence type="ECO:0000313" key="5">
    <source>
        <dbReference type="Proteomes" id="UP001239215"/>
    </source>
</evidence>
<keyword evidence="4" id="KW-0808">Transferase</keyword>
<evidence type="ECO:0000313" key="4">
    <source>
        <dbReference type="EMBL" id="MDQ1102855.1"/>
    </source>
</evidence>
<dbReference type="PANTHER" id="PTHR34847">
    <property type="entry name" value="NODULATION PROTEIN U"/>
    <property type="match status" value="1"/>
</dbReference>
<dbReference type="Gene3D" id="3.30.420.40">
    <property type="match status" value="1"/>
</dbReference>
<evidence type="ECO:0000259" key="3">
    <source>
        <dbReference type="Pfam" id="PF16861"/>
    </source>
</evidence>
<comment type="caution">
    <text evidence="4">The sequence shown here is derived from an EMBL/GenBank/DDBJ whole genome shotgun (WGS) entry which is preliminary data.</text>
</comment>
<dbReference type="InterPro" id="IPR003696">
    <property type="entry name" value="Carbtransf_dom"/>
</dbReference>
<sequence>MITCGLKLTHDGAVALLEDGRLVFSVEVEKVANGIRYSEIEDTKTIVEILAAFGYKPGDVDEWVVDGWDGHEHGSVRIVNDGREQEFVVAPYRENDTITNLLEPGARGTLALGATEVPFVSYVHVAGHLASAYWTSPFVGEPAFVLIWDGGLFPRLYHVGSDGRVSLGGAMFPLIGHAYASAAHHFGPFRRDNEATTVDDLSVAGKLMAYIALGTPDPAVRVVLAELFGRHFEGSGEQAQAYRSTINGVGSNAEPSLRFVHAFYRDLRGAVEATDEDVLATVHEFLGDLLVERVSQAVRGWDTAQAGEGPWNLCFVGGCALNIKWNSQLRAQSIFRDVWVPPFPNDSGSAFGAACAHRAARGETSAVAWHVRSGPAVVPSDIPPGWTRSGPVTPAELGRLLHETGEPVVVLYGRAELGPRALGGRSIIAPATNPGTKQLLNDIKKREHYRPVAPICMVDRAPQIFDPGVPDPYMLFDHVVREEWVERIPAILHLDGTARLQTVDGNDDPVLAELLRAYEQASGVPVLCNTSANYNGRGFFPDVRSAAEWGAVSRLWSDGVLYEKEVS</sequence>
<dbReference type="Proteomes" id="UP001239215">
    <property type="component" value="Unassembled WGS sequence"/>
</dbReference>
<dbReference type="SUPFAM" id="SSF53067">
    <property type="entry name" value="Actin-like ATPase domain"/>
    <property type="match status" value="1"/>
</dbReference>
<accession>A0AAJ1TZH4</accession>
<dbReference type="GO" id="GO:0016740">
    <property type="term" value="F:transferase activity"/>
    <property type="evidence" value="ECO:0007669"/>
    <property type="project" value="UniProtKB-KW"/>
</dbReference>
<reference evidence="4" key="1">
    <citation type="submission" date="2023-07" db="EMBL/GenBank/DDBJ databases">
        <title>Functional and genomic diversity of the sorghum phyllosphere microbiome.</title>
        <authorList>
            <person name="Shade A."/>
        </authorList>
    </citation>
    <scope>NUCLEOTIDE SEQUENCE</scope>
    <source>
        <strain evidence="4">SORGH_AS_1067</strain>
    </source>
</reference>
<dbReference type="InterPro" id="IPR043129">
    <property type="entry name" value="ATPase_NBD"/>
</dbReference>
<dbReference type="InterPro" id="IPR051338">
    <property type="entry name" value="NodU/CmcH_Carbamoyltrnsfr"/>
</dbReference>
<dbReference type="Gene3D" id="3.90.870.20">
    <property type="entry name" value="Carbamoyltransferase, C-terminal domain"/>
    <property type="match status" value="1"/>
</dbReference>
<dbReference type="EMBL" id="JAUTAN010000001">
    <property type="protein sequence ID" value="MDQ1102855.1"/>
    <property type="molecule type" value="Genomic_DNA"/>
</dbReference>
<evidence type="ECO:0000259" key="2">
    <source>
        <dbReference type="Pfam" id="PF02543"/>
    </source>
</evidence>